<reference evidence="1" key="1">
    <citation type="submission" date="2021-09" db="EMBL/GenBank/DDBJ databases">
        <authorList>
            <consortium name="AG Swart"/>
            <person name="Singh M."/>
            <person name="Singh A."/>
            <person name="Seah K."/>
            <person name="Emmerich C."/>
        </authorList>
    </citation>
    <scope>NUCLEOTIDE SEQUENCE</scope>
    <source>
        <strain evidence="1">ATCC30299</strain>
    </source>
</reference>
<accession>A0AAU9IEI0</accession>
<organism evidence="1 2">
    <name type="scientific">Blepharisma stoltei</name>
    <dbReference type="NCBI Taxonomy" id="1481888"/>
    <lineage>
        <taxon>Eukaryota</taxon>
        <taxon>Sar</taxon>
        <taxon>Alveolata</taxon>
        <taxon>Ciliophora</taxon>
        <taxon>Postciliodesmatophora</taxon>
        <taxon>Heterotrichea</taxon>
        <taxon>Heterotrichida</taxon>
        <taxon>Blepharismidae</taxon>
        <taxon>Blepharisma</taxon>
    </lineage>
</organism>
<dbReference type="Proteomes" id="UP001162131">
    <property type="component" value="Unassembled WGS sequence"/>
</dbReference>
<dbReference type="EMBL" id="CAJZBQ010000004">
    <property type="protein sequence ID" value="CAG9311677.1"/>
    <property type="molecule type" value="Genomic_DNA"/>
</dbReference>
<gene>
    <name evidence="1" type="ORF">BSTOLATCC_MIC3963</name>
</gene>
<evidence type="ECO:0000313" key="2">
    <source>
        <dbReference type="Proteomes" id="UP001162131"/>
    </source>
</evidence>
<keyword evidence="2" id="KW-1185">Reference proteome</keyword>
<comment type="caution">
    <text evidence="1">The sequence shown here is derived from an EMBL/GenBank/DDBJ whole genome shotgun (WGS) entry which is preliminary data.</text>
</comment>
<dbReference type="AlphaFoldDB" id="A0AAU9IEI0"/>
<proteinExistence type="predicted"/>
<protein>
    <submittedName>
        <fullName evidence="1">Uncharacterized protein</fullName>
    </submittedName>
</protein>
<sequence length="243" mass="27920">MNFSSKIDKSVFQNYRGLSLSQKTLNASLKYLKGQTSYDDYVTNIDDKDKEIFRSFLTNKKPKHSIKKTLKKRKRSSIPSFVYDFLDQQQPVLRKISSKPFNQLACRPKSLPRLKQEIAKNPALECKTPKLPKLYYESYKNLHGNGLKFKEKNKGNSSISKANIFKPYTVEISPRSKMTIFSSSPIPRSRSELKGKGHKFLGVCDTSISPRRSLSPDKLFSSIKQNDRTKQVMSRLASNVAYY</sequence>
<name>A0AAU9IEI0_9CILI</name>
<evidence type="ECO:0000313" key="1">
    <source>
        <dbReference type="EMBL" id="CAG9311677.1"/>
    </source>
</evidence>